<evidence type="ECO:0000313" key="4">
    <source>
        <dbReference type="Proteomes" id="UP000499080"/>
    </source>
</evidence>
<dbReference type="EMBL" id="BGPR01005801">
    <property type="protein sequence ID" value="GBN13529.1"/>
    <property type="molecule type" value="Genomic_DNA"/>
</dbReference>
<dbReference type="InterPro" id="IPR048998">
    <property type="entry name" value="STPR"/>
</dbReference>
<sequence>MAQRGQDRRAEEQRTSRLSDMAQRGQERRAEETEEQRNRRLVVMEQRSQQRRAEETEEQRKENTFWGELWLKGISSEPAKKSTQRRFSPGASPLKAKIQQQKLSNLQTRRSTTTAPVHNPEEILNHLKIDDMNDEYHDYMYDIHGETPYFPEYDHNGEGHDQQWIHPENFQHKEEFPDYDYDVEPDDSDMEEELNFLGRKRATKKAVDEQAGESNGHSSKFLVSSEPTWATISSLLKTSQHSNGDLR</sequence>
<evidence type="ECO:0000313" key="3">
    <source>
        <dbReference type="EMBL" id="GBN13529.1"/>
    </source>
</evidence>
<proteinExistence type="predicted"/>
<feature type="compositionally biased region" description="Basic and acidic residues" evidence="1">
    <location>
        <begin position="25"/>
        <end position="38"/>
    </location>
</feature>
<protein>
    <recommendedName>
        <fullName evidence="2">STPR domain-containing protein</fullName>
    </recommendedName>
</protein>
<feature type="region of interest" description="Disordered" evidence="1">
    <location>
        <begin position="76"/>
        <end position="122"/>
    </location>
</feature>
<feature type="compositionally biased region" description="Polar residues" evidence="1">
    <location>
        <begin position="212"/>
        <end position="223"/>
    </location>
</feature>
<feature type="region of interest" description="Disordered" evidence="1">
    <location>
        <begin position="200"/>
        <end position="223"/>
    </location>
</feature>
<feature type="compositionally biased region" description="Basic and acidic residues" evidence="1">
    <location>
        <begin position="51"/>
        <end position="62"/>
    </location>
</feature>
<accession>A0A4Y2LGE0</accession>
<feature type="compositionally biased region" description="Polar residues" evidence="1">
    <location>
        <begin position="98"/>
        <end position="116"/>
    </location>
</feature>
<dbReference type="Pfam" id="PF21107">
    <property type="entry name" value="STPRs"/>
    <property type="match status" value="1"/>
</dbReference>
<dbReference type="AlphaFoldDB" id="A0A4Y2LGE0"/>
<reference evidence="3 4" key="1">
    <citation type="journal article" date="2019" name="Sci. Rep.">
        <title>Orb-weaving spider Araneus ventricosus genome elucidates the spidroin gene catalogue.</title>
        <authorList>
            <person name="Kono N."/>
            <person name="Nakamura H."/>
            <person name="Ohtoshi R."/>
            <person name="Moran D.A.P."/>
            <person name="Shinohara A."/>
            <person name="Yoshida Y."/>
            <person name="Fujiwara M."/>
            <person name="Mori M."/>
            <person name="Tomita M."/>
            <person name="Arakawa K."/>
        </authorList>
    </citation>
    <scope>NUCLEOTIDE SEQUENCE [LARGE SCALE GENOMIC DNA]</scope>
</reference>
<gene>
    <name evidence="3" type="ORF">AVEN_1121_1</name>
</gene>
<organism evidence="3 4">
    <name type="scientific">Araneus ventricosus</name>
    <name type="common">Orbweaver spider</name>
    <name type="synonym">Epeira ventricosa</name>
    <dbReference type="NCBI Taxonomy" id="182803"/>
    <lineage>
        <taxon>Eukaryota</taxon>
        <taxon>Metazoa</taxon>
        <taxon>Ecdysozoa</taxon>
        <taxon>Arthropoda</taxon>
        <taxon>Chelicerata</taxon>
        <taxon>Arachnida</taxon>
        <taxon>Araneae</taxon>
        <taxon>Araneomorphae</taxon>
        <taxon>Entelegynae</taxon>
        <taxon>Araneoidea</taxon>
        <taxon>Araneidae</taxon>
        <taxon>Araneus</taxon>
    </lineage>
</organism>
<comment type="caution">
    <text evidence="3">The sequence shown here is derived from an EMBL/GenBank/DDBJ whole genome shotgun (WGS) entry which is preliminary data.</text>
</comment>
<feature type="compositionally biased region" description="Basic and acidic residues" evidence="1">
    <location>
        <begin position="1"/>
        <end position="17"/>
    </location>
</feature>
<name>A0A4Y2LGE0_ARAVE</name>
<evidence type="ECO:0000259" key="2">
    <source>
        <dbReference type="Pfam" id="PF21107"/>
    </source>
</evidence>
<feature type="domain" description="STPR" evidence="2">
    <location>
        <begin position="1"/>
        <end position="62"/>
    </location>
</feature>
<dbReference type="Proteomes" id="UP000499080">
    <property type="component" value="Unassembled WGS sequence"/>
</dbReference>
<feature type="region of interest" description="Disordered" evidence="1">
    <location>
        <begin position="1"/>
        <end position="62"/>
    </location>
</feature>
<evidence type="ECO:0000256" key="1">
    <source>
        <dbReference type="SAM" id="MobiDB-lite"/>
    </source>
</evidence>
<keyword evidence="4" id="KW-1185">Reference proteome</keyword>